<keyword evidence="3" id="KW-1185">Reference proteome</keyword>
<dbReference type="Pfam" id="PF08241">
    <property type="entry name" value="Methyltransf_11"/>
    <property type="match status" value="1"/>
</dbReference>
<dbReference type="InterPro" id="IPR013216">
    <property type="entry name" value="Methyltransf_11"/>
</dbReference>
<dbReference type="Gene3D" id="3.40.50.150">
    <property type="entry name" value="Vaccinia Virus protein VP39"/>
    <property type="match status" value="1"/>
</dbReference>
<comment type="caution">
    <text evidence="2">The sequence shown here is derived from an EMBL/GenBank/DDBJ whole genome shotgun (WGS) entry which is preliminary data.</text>
</comment>
<dbReference type="PANTHER" id="PTHR43036:SF2">
    <property type="entry name" value="OS04G0481300 PROTEIN"/>
    <property type="match status" value="1"/>
</dbReference>
<dbReference type="PANTHER" id="PTHR43036">
    <property type="entry name" value="OSJNBB0011N17.9 PROTEIN"/>
    <property type="match status" value="1"/>
</dbReference>
<protein>
    <recommendedName>
        <fullName evidence="1">Methyltransferase type 11 domain-containing protein</fullName>
    </recommendedName>
</protein>
<accession>A0ABQ4U4N1</accession>
<evidence type="ECO:0000313" key="2">
    <source>
        <dbReference type="EMBL" id="GJE62117.1"/>
    </source>
</evidence>
<dbReference type="EMBL" id="BPRB01000275">
    <property type="protein sequence ID" value="GJE62117.1"/>
    <property type="molecule type" value="Genomic_DNA"/>
</dbReference>
<feature type="domain" description="Methyltransferase type 11" evidence="1">
    <location>
        <begin position="75"/>
        <end position="148"/>
    </location>
</feature>
<dbReference type="InterPro" id="IPR029063">
    <property type="entry name" value="SAM-dependent_MTases_sf"/>
</dbReference>
<name>A0ABQ4U4N1_9HYPH</name>
<reference evidence="2" key="1">
    <citation type="journal article" date="2021" name="Front. Microbiol.">
        <title>Comprehensive Comparative Genomics and Phenotyping of Methylobacterium Species.</title>
        <authorList>
            <person name="Alessa O."/>
            <person name="Ogura Y."/>
            <person name="Fujitani Y."/>
            <person name="Takami H."/>
            <person name="Hayashi T."/>
            <person name="Sahin N."/>
            <person name="Tani A."/>
        </authorList>
    </citation>
    <scope>NUCLEOTIDE SEQUENCE</scope>
    <source>
        <strain evidence="2">DSM 23632</strain>
    </source>
</reference>
<organism evidence="2 3">
    <name type="scientific">Methylobacterium trifolii</name>
    <dbReference type="NCBI Taxonomy" id="1003092"/>
    <lineage>
        <taxon>Bacteria</taxon>
        <taxon>Pseudomonadati</taxon>
        <taxon>Pseudomonadota</taxon>
        <taxon>Alphaproteobacteria</taxon>
        <taxon>Hyphomicrobiales</taxon>
        <taxon>Methylobacteriaceae</taxon>
        <taxon>Methylobacterium</taxon>
    </lineage>
</organism>
<sequence>MNMTALPGLPPEAFAKQDRTPDALFYAHPRFVTHIDDAAIEAITDLYRTHLPPGGRILDLMSSWVSHLPVEAAYAAVIGHGLNERELAANPRLTQRFVQDLNADPILPLETASIDAALICVGVQYLEDPVAVLREVARVLVPNAAVIISFSNRCFPTKAVAIWRALGGDDQARLIDLYLRHARFSTVEAYAVVPEGGLSDPLWAVIGRTDPQVKGA</sequence>
<gene>
    <name evidence="2" type="ORF">MPOCJGCO_4247</name>
</gene>
<proteinExistence type="predicted"/>
<dbReference type="SUPFAM" id="SSF53335">
    <property type="entry name" value="S-adenosyl-L-methionine-dependent methyltransferases"/>
    <property type="match status" value="1"/>
</dbReference>
<dbReference type="Proteomes" id="UP001055057">
    <property type="component" value="Unassembled WGS sequence"/>
</dbReference>
<evidence type="ECO:0000259" key="1">
    <source>
        <dbReference type="Pfam" id="PF08241"/>
    </source>
</evidence>
<evidence type="ECO:0000313" key="3">
    <source>
        <dbReference type="Proteomes" id="UP001055057"/>
    </source>
</evidence>
<reference evidence="2" key="2">
    <citation type="submission" date="2021-08" db="EMBL/GenBank/DDBJ databases">
        <authorList>
            <person name="Tani A."/>
            <person name="Ola A."/>
            <person name="Ogura Y."/>
            <person name="Katsura K."/>
            <person name="Hayashi T."/>
        </authorList>
    </citation>
    <scope>NUCLEOTIDE SEQUENCE</scope>
    <source>
        <strain evidence="2">DSM 23632</strain>
    </source>
</reference>